<feature type="region of interest" description="Disordered" evidence="1">
    <location>
        <begin position="177"/>
        <end position="204"/>
    </location>
</feature>
<gene>
    <name evidence="2" type="ORF">RDV89_15455</name>
</gene>
<evidence type="ECO:0008006" key="4">
    <source>
        <dbReference type="Google" id="ProtNLM"/>
    </source>
</evidence>
<dbReference type="Proteomes" id="UP001268542">
    <property type="component" value="Unassembled WGS sequence"/>
</dbReference>
<reference evidence="2 3" key="1">
    <citation type="submission" date="2023-08" db="EMBL/GenBank/DDBJ databases">
        <title>Nocardioides seae sp. nov., a bacterium isolated from a soil.</title>
        <authorList>
            <person name="Wang X."/>
        </authorList>
    </citation>
    <scope>NUCLEOTIDE SEQUENCE [LARGE SCALE GENOMIC DNA]</scope>
    <source>
        <strain evidence="2 3">YZH12</strain>
    </source>
</reference>
<evidence type="ECO:0000256" key="1">
    <source>
        <dbReference type="SAM" id="MobiDB-lite"/>
    </source>
</evidence>
<protein>
    <recommendedName>
        <fullName evidence="4">Transposase</fullName>
    </recommendedName>
</protein>
<evidence type="ECO:0000313" key="2">
    <source>
        <dbReference type="EMBL" id="MDT9594480.1"/>
    </source>
</evidence>
<feature type="compositionally biased region" description="Basic and acidic residues" evidence="1">
    <location>
        <begin position="266"/>
        <end position="275"/>
    </location>
</feature>
<feature type="region of interest" description="Disordered" evidence="1">
    <location>
        <begin position="266"/>
        <end position="292"/>
    </location>
</feature>
<organism evidence="2 3">
    <name type="scientific">Nocardioides imazamoxiresistens</name>
    <dbReference type="NCBI Taxonomy" id="3231893"/>
    <lineage>
        <taxon>Bacteria</taxon>
        <taxon>Bacillati</taxon>
        <taxon>Actinomycetota</taxon>
        <taxon>Actinomycetes</taxon>
        <taxon>Propionibacteriales</taxon>
        <taxon>Nocardioidaceae</taxon>
        <taxon>Nocardioides</taxon>
    </lineage>
</organism>
<dbReference type="RefSeq" id="WP_315734299.1">
    <property type="nucleotide sequence ID" value="NZ_JAVYII010000007.1"/>
</dbReference>
<dbReference type="SUPFAM" id="SSF90257">
    <property type="entry name" value="Myosin rod fragments"/>
    <property type="match status" value="1"/>
</dbReference>
<accession>A0ABU3Q0E3</accession>
<sequence>MTDDDPAPLLAEADELYGLAPGDFTAARDARSRALKKDDPGLAASVKALRKPSTAAWLVDQLVRRDPAAVDDLLRVGEALREAQATLSADDLRAFTKQRRQLTASVTTRARALGRELGTRVTEAVAEQVEGTLTAAMLDEGAGAAVRSGLLVAALRPAGMDAVEVEGALAHPAALGHEAPAAPEGGGSGGDGPGGDQGPVLQVVPDPDAQDRAVEEAREQVAAAEDVLGEAEAELADLDEEVEDLEARGMQAQARVDELRTRLAEATERQSRVEDQLAEAEEAQGEQRDVVAAARAERDEALARLRRLTGE</sequence>
<proteinExistence type="predicted"/>
<comment type="caution">
    <text evidence="2">The sequence shown here is derived from an EMBL/GenBank/DDBJ whole genome shotgun (WGS) entry which is preliminary data.</text>
</comment>
<evidence type="ECO:0000313" key="3">
    <source>
        <dbReference type="Proteomes" id="UP001268542"/>
    </source>
</evidence>
<keyword evidence="3" id="KW-1185">Reference proteome</keyword>
<dbReference type="Gene3D" id="1.20.5.340">
    <property type="match status" value="1"/>
</dbReference>
<dbReference type="EMBL" id="JAVYII010000007">
    <property type="protein sequence ID" value="MDT9594480.1"/>
    <property type="molecule type" value="Genomic_DNA"/>
</dbReference>
<name>A0ABU3Q0E3_9ACTN</name>
<feature type="compositionally biased region" description="Gly residues" evidence="1">
    <location>
        <begin position="184"/>
        <end position="197"/>
    </location>
</feature>